<dbReference type="Gene3D" id="3.20.20.30">
    <property type="entry name" value="Luciferase-like domain"/>
    <property type="match status" value="1"/>
</dbReference>
<dbReference type="GO" id="GO:0008726">
    <property type="term" value="F:alkanesulfonate monooxygenase activity"/>
    <property type="evidence" value="ECO:0007669"/>
    <property type="project" value="TreeGrafter"/>
</dbReference>
<dbReference type="AlphaFoldDB" id="A0A261SNQ4"/>
<dbReference type="InterPro" id="IPR050172">
    <property type="entry name" value="SsuD_RutA_monooxygenase"/>
</dbReference>
<evidence type="ECO:0000256" key="3">
    <source>
        <dbReference type="ARBA" id="ARBA00023002"/>
    </source>
</evidence>
<keyword evidence="3" id="KW-0560">Oxidoreductase</keyword>
<keyword evidence="2" id="KW-0288">FMN</keyword>
<organism evidence="6 7">
    <name type="scientific">Bordetella genomosp. 10</name>
    <dbReference type="NCBI Taxonomy" id="1416804"/>
    <lineage>
        <taxon>Bacteria</taxon>
        <taxon>Pseudomonadati</taxon>
        <taxon>Pseudomonadota</taxon>
        <taxon>Betaproteobacteria</taxon>
        <taxon>Burkholderiales</taxon>
        <taxon>Alcaligenaceae</taxon>
        <taxon>Bordetella</taxon>
    </lineage>
</organism>
<evidence type="ECO:0000256" key="2">
    <source>
        <dbReference type="ARBA" id="ARBA00022643"/>
    </source>
</evidence>
<sequence>MNRQEQANVTRLPPSPPDDIRYGIWAPHRGHWVTPARDPVAAPFALARDVVLSAERSGYATALFAQHTINPAGQDAEVLEAWTAAAAAAALTSRIEIIAAVKPRLYHPAVLAKMALGIEDISAGRFAINLVSAWYKPELELSGIGFPPHDERYAYSAEWMEIVRALMEGHTVDHDGPSFRLRDFSLRSTRHGRRRPYVYSGGESEQGRRLAADHADCWLVNGRPVEDLQPMIADVAARPRKGAPLRFGTTGFALVRETEAQAQAELAHWLSVQDGDADTVRRQVGHIDPEARTIHYVKQYKEGRLIGANGGTIPGFVGSYDQVAERIAAFHRIGIGTFLLSFFPMIEEQERFAREIFPRVRALAGRP</sequence>
<dbReference type="OrthoDB" id="7239898at2"/>
<evidence type="ECO:0000256" key="1">
    <source>
        <dbReference type="ARBA" id="ARBA00022630"/>
    </source>
</evidence>
<dbReference type="InterPro" id="IPR036661">
    <property type="entry name" value="Luciferase-like_sf"/>
</dbReference>
<keyword evidence="4" id="KW-0503">Monooxygenase</keyword>
<gene>
    <name evidence="6" type="ORF">CAL29_06160</name>
</gene>
<name>A0A261SNQ4_9BORD</name>
<dbReference type="Pfam" id="PF00296">
    <property type="entry name" value="Bac_luciferase"/>
    <property type="match status" value="1"/>
</dbReference>
<dbReference type="InterPro" id="IPR011251">
    <property type="entry name" value="Luciferase-like_dom"/>
</dbReference>
<evidence type="ECO:0000313" key="7">
    <source>
        <dbReference type="Proteomes" id="UP000216020"/>
    </source>
</evidence>
<protein>
    <recommendedName>
        <fullName evidence="5">Luciferase-like domain-containing protein</fullName>
    </recommendedName>
</protein>
<accession>A0A261SNQ4</accession>
<evidence type="ECO:0000313" key="6">
    <source>
        <dbReference type="EMBL" id="OZI37943.1"/>
    </source>
</evidence>
<dbReference type="GO" id="GO:0046306">
    <property type="term" value="P:alkanesulfonate catabolic process"/>
    <property type="evidence" value="ECO:0007669"/>
    <property type="project" value="TreeGrafter"/>
</dbReference>
<dbReference type="SUPFAM" id="SSF51679">
    <property type="entry name" value="Bacterial luciferase-like"/>
    <property type="match status" value="1"/>
</dbReference>
<dbReference type="PANTHER" id="PTHR42847">
    <property type="entry name" value="ALKANESULFONATE MONOOXYGENASE"/>
    <property type="match status" value="1"/>
</dbReference>
<keyword evidence="7" id="KW-1185">Reference proteome</keyword>
<dbReference type="Proteomes" id="UP000216020">
    <property type="component" value="Unassembled WGS sequence"/>
</dbReference>
<comment type="caution">
    <text evidence="6">The sequence shown here is derived from an EMBL/GenBank/DDBJ whole genome shotgun (WGS) entry which is preliminary data.</text>
</comment>
<proteinExistence type="predicted"/>
<reference evidence="7" key="1">
    <citation type="submission" date="2017-05" db="EMBL/GenBank/DDBJ databases">
        <title>Complete and WGS of Bordetella genogroups.</title>
        <authorList>
            <person name="Spilker T."/>
            <person name="Lipuma J."/>
        </authorList>
    </citation>
    <scope>NUCLEOTIDE SEQUENCE [LARGE SCALE GENOMIC DNA]</scope>
    <source>
        <strain evidence="7">AU16122</strain>
    </source>
</reference>
<keyword evidence="1" id="KW-0285">Flavoprotein</keyword>
<evidence type="ECO:0000259" key="5">
    <source>
        <dbReference type="Pfam" id="PF00296"/>
    </source>
</evidence>
<evidence type="ECO:0000256" key="4">
    <source>
        <dbReference type="ARBA" id="ARBA00023033"/>
    </source>
</evidence>
<feature type="domain" description="Luciferase-like" evidence="5">
    <location>
        <begin position="24"/>
        <end position="335"/>
    </location>
</feature>
<dbReference type="EMBL" id="NEVM01000001">
    <property type="protein sequence ID" value="OZI37943.1"/>
    <property type="molecule type" value="Genomic_DNA"/>
</dbReference>
<dbReference type="PANTHER" id="PTHR42847:SF4">
    <property type="entry name" value="ALKANESULFONATE MONOOXYGENASE-RELATED"/>
    <property type="match status" value="1"/>
</dbReference>